<evidence type="ECO:0000313" key="1">
    <source>
        <dbReference type="EMBL" id="RMZ93075.1"/>
    </source>
</evidence>
<dbReference type="InterPro" id="IPR057942">
    <property type="entry name" value="TPR_TNPO3_IPO13_3rd"/>
</dbReference>
<feature type="non-terminal residue" evidence="1">
    <location>
        <position position="1"/>
    </location>
</feature>
<dbReference type="PANTHER" id="PTHR12363:SF42">
    <property type="entry name" value="TRANSPORTIN-3"/>
    <property type="match status" value="1"/>
</dbReference>
<dbReference type="STRING" id="10195.A0A3M7P1T6"/>
<organism evidence="1 2">
    <name type="scientific">Brachionus plicatilis</name>
    <name type="common">Marine rotifer</name>
    <name type="synonym">Brachionus muelleri</name>
    <dbReference type="NCBI Taxonomy" id="10195"/>
    <lineage>
        <taxon>Eukaryota</taxon>
        <taxon>Metazoa</taxon>
        <taxon>Spiralia</taxon>
        <taxon>Gnathifera</taxon>
        <taxon>Rotifera</taxon>
        <taxon>Eurotatoria</taxon>
        <taxon>Monogononta</taxon>
        <taxon>Pseudotrocha</taxon>
        <taxon>Ploima</taxon>
        <taxon>Brachionidae</taxon>
        <taxon>Brachionus</taxon>
    </lineage>
</organism>
<protein>
    <submittedName>
        <fullName evidence="1">Transportin-3 isoform X2</fullName>
    </submittedName>
</protein>
<evidence type="ECO:0000313" key="2">
    <source>
        <dbReference type="Proteomes" id="UP000276133"/>
    </source>
</evidence>
<dbReference type="GO" id="GO:0005737">
    <property type="term" value="C:cytoplasm"/>
    <property type="evidence" value="ECO:0007669"/>
    <property type="project" value="TreeGrafter"/>
</dbReference>
<dbReference type="InterPro" id="IPR051345">
    <property type="entry name" value="Importin_beta-like_NTR"/>
</dbReference>
<dbReference type="Pfam" id="PF24139">
    <property type="entry name" value="TPR_TNPO3_IPO13_4th"/>
    <property type="match status" value="1"/>
</dbReference>
<dbReference type="EMBL" id="REGN01014100">
    <property type="protein sequence ID" value="RMZ93075.1"/>
    <property type="molecule type" value="Genomic_DNA"/>
</dbReference>
<keyword evidence="2" id="KW-1185">Reference proteome</keyword>
<dbReference type="AlphaFoldDB" id="A0A3M7P1T6"/>
<accession>A0A3M7P1T6</accession>
<comment type="caution">
    <text evidence="1">The sequence shown here is derived from an EMBL/GenBank/DDBJ whole genome shotgun (WGS) entry which is preliminary data.</text>
</comment>
<dbReference type="InterPro" id="IPR058537">
    <property type="entry name" value="TPR_TNPO3_IPO13_4th"/>
</dbReference>
<dbReference type="PANTHER" id="PTHR12363">
    <property type="entry name" value="TRANSPORTIN 3 AND IMPORTIN 13"/>
    <property type="match status" value="1"/>
</dbReference>
<dbReference type="Gene3D" id="1.25.10.10">
    <property type="entry name" value="Leucine-rich Repeat Variant"/>
    <property type="match status" value="1"/>
</dbReference>
<dbReference type="Pfam" id="PF24138">
    <property type="entry name" value="TPR_TNPO3_IPO13_2nd"/>
    <property type="match status" value="1"/>
</dbReference>
<proteinExistence type="predicted"/>
<dbReference type="GO" id="GO:0006606">
    <property type="term" value="P:protein import into nucleus"/>
    <property type="evidence" value="ECO:0007669"/>
    <property type="project" value="TreeGrafter"/>
</dbReference>
<dbReference type="InterPro" id="IPR016024">
    <property type="entry name" value="ARM-type_fold"/>
</dbReference>
<dbReference type="Pfam" id="PF24140">
    <property type="entry name" value="TPR_TNPO3_IPO13_3rd"/>
    <property type="match status" value="1"/>
</dbReference>
<dbReference type="InterPro" id="IPR057941">
    <property type="entry name" value="TPR_TNPO3_IPO13_2nd"/>
</dbReference>
<dbReference type="SUPFAM" id="SSF48371">
    <property type="entry name" value="ARM repeat"/>
    <property type="match status" value="1"/>
</dbReference>
<reference evidence="1 2" key="1">
    <citation type="journal article" date="2018" name="Sci. Rep.">
        <title>Genomic signatures of local adaptation to the degree of environmental predictability in rotifers.</title>
        <authorList>
            <person name="Franch-Gras L."/>
            <person name="Hahn C."/>
            <person name="Garcia-Roger E.M."/>
            <person name="Carmona M.J."/>
            <person name="Serra M."/>
            <person name="Gomez A."/>
        </authorList>
    </citation>
    <scope>NUCLEOTIDE SEQUENCE [LARGE SCALE GENOMIC DNA]</scope>
    <source>
        <strain evidence="1">HYR1</strain>
    </source>
</reference>
<gene>
    <name evidence="1" type="ORF">BpHYR1_011309</name>
</gene>
<dbReference type="Proteomes" id="UP000276133">
    <property type="component" value="Unassembled WGS sequence"/>
</dbReference>
<dbReference type="OrthoDB" id="435593at2759"/>
<dbReference type="InterPro" id="IPR011989">
    <property type="entry name" value="ARM-like"/>
</dbReference>
<sequence length="654" mass="74217">DSEKGLLISLKENICKLTISYKQAESESDSEKCSDFCMIYTELCNALSFYLLNESNTQLGDLSTLNLLLMCGTHEDYEVFQKSFVFWFNISEEIYTNSKCDKLCQNFKSYVYSLIDCIYKHCQLNKEHQSVPPSRLDEFGDFRVKAADLVADIVFIIEANKCFEKLCLMLQAPNASWFEIEAALFVMCSFAKSLPQNGDQSITQVVQAILNLSSQVHISVKCTAYRLIGELCDWLNKNPQYLDNALNFVCVGFSDPSVAQIAANTMLNICSHCQSHLVNHLQTLLNIVVSTDALDIPSDASMELLKAAIVILNNLPPVEITDPLVKLCSIQLEGLQKVLNGQGQQGSKGLPLYWLDRLTAIFRTIKISNPVGNLHPCQSAIEQIWPVLSECLKKYQVDSKVTESCCRTLRFLLRSSEKYSQNILGNFVTDIVTLYRLNHFSCFLYLGSILVDIYGTENNFKSGLVEMMQVFTKEAFDYIIENCTNVENLDELRKHPDTIDDFFRLCLRFMQRCPLEFIKSSIFTPVITLAVTSLNLDHRDANLSVTKFLSEFISLSHKPQIKGLDEANLNLVNRFIAEIGFKMIENSIHSTINMTTRDTKDGIADVLSELISANRRLVENDLMTVLKNLRKTNHQGSEIVTELQLMDIHRMIMM</sequence>
<name>A0A3M7P1T6_BRAPC</name>